<feature type="transmembrane region" description="Helical" evidence="8">
    <location>
        <begin position="128"/>
        <end position="151"/>
    </location>
</feature>
<comment type="subcellular location">
    <subcellularLocation>
        <location evidence="8">Cell membrane</location>
        <topology evidence="8">Multi-pass membrane protein</topology>
    </subcellularLocation>
    <subcellularLocation>
        <location evidence="1">Endomembrane system</location>
        <topology evidence="1">Multi-pass membrane protein</topology>
    </subcellularLocation>
</comment>
<dbReference type="GO" id="GO:0022900">
    <property type="term" value="P:electron transport chain"/>
    <property type="evidence" value="ECO:0007669"/>
    <property type="project" value="UniProtKB-UniRule"/>
</dbReference>
<dbReference type="InterPro" id="IPR010968">
    <property type="entry name" value="RnfE"/>
</dbReference>
<evidence type="ECO:0000256" key="6">
    <source>
        <dbReference type="ARBA" id="ARBA00022989"/>
    </source>
</evidence>
<dbReference type="PIRSF" id="PIRSF006102">
    <property type="entry name" value="NQR_DE"/>
    <property type="match status" value="1"/>
</dbReference>
<dbReference type="PANTHER" id="PTHR30586">
    <property type="entry name" value="ELECTRON TRANSPORT COMPLEX PROTEIN RNFE"/>
    <property type="match status" value="1"/>
</dbReference>
<keyword evidence="9" id="KW-0830">Ubiquinone</keyword>
<dbReference type="EC" id="7.-.-.-" evidence="8"/>
<reference evidence="9 10" key="1">
    <citation type="submission" date="2016-07" db="EMBL/GenBank/DDBJ databases">
        <title>Draft genome of Scalindua rubra, obtained from a brine-seawater interface in the Red Sea, sheds light on salt adaptation in anammox bacteria.</title>
        <authorList>
            <person name="Speth D.R."/>
            <person name="Lagkouvardos I."/>
            <person name="Wang Y."/>
            <person name="Qian P.-Y."/>
            <person name="Dutilh B.E."/>
            <person name="Jetten M.S."/>
        </authorList>
    </citation>
    <scope>NUCLEOTIDE SEQUENCE [LARGE SCALE GENOMIC DNA]</scope>
    <source>
        <strain evidence="9">BSI-1</strain>
    </source>
</reference>
<feature type="transmembrane region" description="Helical" evidence="8">
    <location>
        <begin position="171"/>
        <end position="194"/>
    </location>
</feature>
<keyword evidence="2 8" id="KW-0813">Transport</keyword>
<evidence type="ECO:0000313" key="10">
    <source>
        <dbReference type="Proteomes" id="UP000094056"/>
    </source>
</evidence>
<evidence type="ECO:0000256" key="1">
    <source>
        <dbReference type="ARBA" id="ARBA00004127"/>
    </source>
</evidence>
<name>A0A1E3X9X1_9BACT</name>
<keyword evidence="8" id="KW-1003">Cell membrane</keyword>
<feature type="transmembrane region" description="Helical" evidence="8">
    <location>
        <begin position="73"/>
        <end position="93"/>
    </location>
</feature>
<feature type="transmembrane region" description="Helical" evidence="8">
    <location>
        <begin position="42"/>
        <end position="61"/>
    </location>
</feature>
<evidence type="ECO:0000256" key="4">
    <source>
        <dbReference type="ARBA" id="ARBA00022967"/>
    </source>
</evidence>
<dbReference type="NCBIfam" id="TIGR01948">
    <property type="entry name" value="rnfE"/>
    <property type="match status" value="1"/>
</dbReference>
<comment type="similarity">
    <text evidence="8">Belongs to the NqrDE/RnfAE family.</text>
</comment>
<comment type="caution">
    <text evidence="9">The sequence shown here is derived from an EMBL/GenBank/DDBJ whole genome shotgun (WGS) entry which is preliminary data.</text>
</comment>
<protein>
    <recommendedName>
        <fullName evidence="8">Ion-translocating oxidoreductase complex subunit E</fullName>
        <ecNumber evidence="8">7.-.-.-</ecNumber>
    </recommendedName>
    <alternativeName>
        <fullName evidence="8">Rnf electron transport complex subunit E</fullName>
    </alternativeName>
</protein>
<dbReference type="Pfam" id="PF02508">
    <property type="entry name" value="Rnf-Nqr"/>
    <property type="match status" value="1"/>
</dbReference>
<dbReference type="Proteomes" id="UP000094056">
    <property type="component" value="Unassembled WGS sequence"/>
</dbReference>
<evidence type="ECO:0000256" key="5">
    <source>
        <dbReference type="ARBA" id="ARBA00022982"/>
    </source>
</evidence>
<dbReference type="PANTHER" id="PTHR30586:SF0">
    <property type="entry name" value="ION-TRANSLOCATING OXIDOREDUCTASE COMPLEX SUBUNIT E"/>
    <property type="match status" value="1"/>
</dbReference>
<keyword evidence="4 8" id="KW-1278">Translocase</keyword>
<dbReference type="NCBIfam" id="NF009070">
    <property type="entry name" value="PRK12405.1"/>
    <property type="match status" value="1"/>
</dbReference>
<evidence type="ECO:0000313" key="9">
    <source>
        <dbReference type="EMBL" id="ODS32369.1"/>
    </source>
</evidence>
<evidence type="ECO:0000256" key="3">
    <source>
        <dbReference type="ARBA" id="ARBA00022692"/>
    </source>
</evidence>
<dbReference type="EMBL" id="MAYW01000066">
    <property type="protein sequence ID" value="ODS32369.1"/>
    <property type="molecule type" value="Genomic_DNA"/>
</dbReference>
<organism evidence="9 10">
    <name type="scientific">Candidatus Scalindua rubra</name>
    <dbReference type="NCBI Taxonomy" id="1872076"/>
    <lineage>
        <taxon>Bacteria</taxon>
        <taxon>Pseudomonadati</taxon>
        <taxon>Planctomycetota</taxon>
        <taxon>Candidatus Brocadiia</taxon>
        <taxon>Candidatus Brocadiales</taxon>
        <taxon>Candidatus Scalinduaceae</taxon>
        <taxon>Candidatus Scalindua</taxon>
    </lineage>
</organism>
<dbReference type="InterPro" id="IPR003667">
    <property type="entry name" value="NqrDE/RnfAE"/>
</dbReference>
<dbReference type="PATRIC" id="fig|1872076.5.peg.2982"/>
<sequence length="203" mass="22228">MEKRSIKKEFTKGIWAKNPLFVVLLGLCPALAATTCIKNGLAMGVAVIFVMTLSNVIISSLRNQIPRAIRIPCFILIIASFVTIAELLMKAYLPPGINESLGIFIPLIVVNCVIMYRAEDFASKNNIFYSAIDGAGMGIGFTLALIILSAIREALGEGTIFDIKIAASYQPAVIFIMAPGAFLTLGLLLAFFNWQRLRKKERL</sequence>
<keyword evidence="7 8" id="KW-0472">Membrane</keyword>
<comment type="function">
    <text evidence="8">Part of a membrane-bound complex that couples electron transfer with translocation of ions across the membrane.</text>
</comment>
<dbReference type="AlphaFoldDB" id="A0A1E3X9X1"/>
<gene>
    <name evidence="8" type="primary">rnfE</name>
    <name evidence="9" type="ORF">SCARUB_02520</name>
</gene>
<comment type="subunit">
    <text evidence="8">The complex is composed of six subunits: RnfA, RnfB, RnfC, RnfD, RnfE and RnfG.</text>
</comment>
<evidence type="ECO:0000256" key="2">
    <source>
        <dbReference type="ARBA" id="ARBA00022448"/>
    </source>
</evidence>
<dbReference type="GO" id="GO:0012505">
    <property type="term" value="C:endomembrane system"/>
    <property type="evidence" value="ECO:0007669"/>
    <property type="project" value="UniProtKB-SubCell"/>
</dbReference>
<dbReference type="HAMAP" id="MF_00478">
    <property type="entry name" value="RsxE_RnfE"/>
    <property type="match status" value="1"/>
</dbReference>
<keyword evidence="5 8" id="KW-0249">Electron transport</keyword>
<accession>A0A1E3X9X1</accession>
<keyword evidence="6 8" id="KW-1133">Transmembrane helix</keyword>
<dbReference type="GO" id="GO:0005886">
    <property type="term" value="C:plasma membrane"/>
    <property type="evidence" value="ECO:0007669"/>
    <property type="project" value="UniProtKB-SubCell"/>
</dbReference>
<evidence type="ECO:0000256" key="7">
    <source>
        <dbReference type="ARBA" id="ARBA00023136"/>
    </source>
</evidence>
<proteinExistence type="inferred from homology"/>
<feature type="transmembrane region" description="Helical" evidence="8">
    <location>
        <begin position="99"/>
        <end position="116"/>
    </location>
</feature>
<keyword evidence="3 8" id="KW-0812">Transmembrane</keyword>
<evidence type="ECO:0000256" key="8">
    <source>
        <dbReference type="HAMAP-Rule" id="MF_00478"/>
    </source>
</evidence>